<dbReference type="GO" id="GO:0016887">
    <property type="term" value="F:ATP hydrolysis activity"/>
    <property type="evidence" value="ECO:0007669"/>
    <property type="project" value="UniProtKB-UniRule"/>
</dbReference>
<dbReference type="HAMAP" id="MF_00944">
    <property type="entry name" value="YchF_OLA1_ATPase"/>
    <property type="match status" value="1"/>
</dbReference>
<comment type="subcellular location">
    <subcellularLocation>
        <location evidence="2 9">Cytoplasm</location>
    </subcellularLocation>
</comment>
<dbReference type="EMBL" id="CAJVCH010469702">
    <property type="protein sequence ID" value="CAG7820123.1"/>
    <property type="molecule type" value="Genomic_DNA"/>
</dbReference>
<keyword evidence="6 9" id="KW-0378">Hydrolase</keyword>
<evidence type="ECO:0000256" key="6">
    <source>
        <dbReference type="ARBA" id="ARBA00022801"/>
    </source>
</evidence>
<dbReference type="PROSITE" id="PS51710">
    <property type="entry name" value="G_OBG"/>
    <property type="match status" value="1"/>
</dbReference>
<dbReference type="AlphaFoldDB" id="A0A8J2PFI3"/>
<dbReference type="GO" id="GO:0005525">
    <property type="term" value="F:GTP binding"/>
    <property type="evidence" value="ECO:0007669"/>
    <property type="project" value="InterPro"/>
</dbReference>
<dbReference type="InterPro" id="IPR041706">
    <property type="entry name" value="YchF_N"/>
</dbReference>
<comment type="caution">
    <text evidence="12">The sequence shown here is derived from an EMBL/GenBank/DDBJ whole genome shotgun (WGS) entry which is preliminary data.</text>
</comment>
<dbReference type="CDD" id="cd01900">
    <property type="entry name" value="YchF"/>
    <property type="match status" value="1"/>
</dbReference>
<organism evidence="12 13">
    <name type="scientific">Allacma fusca</name>
    <dbReference type="NCBI Taxonomy" id="39272"/>
    <lineage>
        <taxon>Eukaryota</taxon>
        <taxon>Metazoa</taxon>
        <taxon>Ecdysozoa</taxon>
        <taxon>Arthropoda</taxon>
        <taxon>Hexapoda</taxon>
        <taxon>Collembola</taxon>
        <taxon>Symphypleona</taxon>
        <taxon>Sminthuridae</taxon>
        <taxon>Allacma</taxon>
    </lineage>
</organism>
<feature type="binding site" evidence="9">
    <location>
        <position position="278"/>
    </location>
    <ligand>
        <name>ATP</name>
        <dbReference type="ChEBI" id="CHEBI:30616"/>
    </ligand>
</feature>
<evidence type="ECO:0000313" key="13">
    <source>
        <dbReference type="Proteomes" id="UP000708208"/>
    </source>
</evidence>
<dbReference type="InterPro" id="IPR013029">
    <property type="entry name" value="YchF_C"/>
</dbReference>
<evidence type="ECO:0000256" key="3">
    <source>
        <dbReference type="ARBA" id="ARBA00022490"/>
    </source>
</evidence>
<feature type="binding site" evidence="9">
    <location>
        <begin position="80"/>
        <end position="85"/>
    </location>
    <ligand>
        <name>ATP</name>
        <dbReference type="ChEBI" id="CHEBI:30616"/>
    </ligand>
</feature>
<proteinExistence type="inferred from homology"/>
<evidence type="ECO:0000256" key="7">
    <source>
        <dbReference type="ARBA" id="ARBA00022840"/>
    </source>
</evidence>
<dbReference type="NCBIfam" id="TIGR00092">
    <property type="entry name" value="redox-regulated ATPase YchF"/>
    <property type="match status" value="1"/>
</dbReference>
<keyword evidence="13" id="KW-1185">Reference proteome</keyword>
<dbReference type="InterPro" id="IPR004095">
    <property type="entry name" value="TGS"/>
</dbReference>
<evidence type="ECO:0000259" key="11">
    <source>
        <dbReference type="PROSITE" id="PS51880"/>
    </source>
</evidence>
<dbReference type="PANTHER" id="PTHR23305">
    <property type="entry name" value="OBG GTPASE FAMILY"/>
    <property type="match status" value="1"/>
</dbReference>
<gene>
    <name evidence="12" type="ORF">AFUS01_LOCUS30529</name>
</gene>
<dbReference type="FunFam" id="3.10.20.30:FF:000029">
    <property type="entry name" value="Obg-like ATPase 1"/>
    <property type="match status" value="1"/>
</dbReference>
<reference evidence="12" key="1">
    <citation type="submission" date="2021-06" db="EMBL/GenBank/DDBJ databases">
        <authorList>
            <person name="Hodson N. C."/>
            <person name="Mongue J. A."/>
            <person name="Jaron S. K."/>
        </authorList>
    </citation>
    <scope>NUCLEOTIDE SEQUENCE</scope>
</reference>
<dbReference type="InterPro" id="IPR006073">
    <property type="entry name" value="GTP-bd"/>
</dbReference>
<keyword evidence="8" id="KW-0460">Magnesium</keyword>
<dbReference type="GO" id="GO:0005737">
    <property type="term" value="C:cytoplasm"/>
    <property type="evidence" value="ECO:0007669"/>
    <property type="project" value="UniProtKB-SubCell"/>
</dbReference>
<evidence type="ECO:0000256" key="4">
    <source>
        <dbReference type="ARBA" id="ARBA00022723"/>
    </source>
</evidence>
<dbReference type="FunFam" id="1.10.150.300:FF:000003">
    <property type="entry name" value="Obg-like ATPase 1"/>
    <property type="match status" value="1"/>
</dbReference>
<feature type="domain" description="OBG-type G" evidence="10">
    <location>
        <begin position="71"/>
        <end position="330"/>
    </location>
</feature>
<dbReference type="InterPro" id="IPR031167">
    <property type="entry name" value="G_OBG"/>
</dbReference>
<comment type="similarity">
    <text evidence="9">Belongs to the TRAFAC class OBG-HflX-like GTPase superfamily. OBG GTPase family. YchF/OLA1 subfamily.</text>
</comment>
<feature type="domain" description="TGS" evidence="11">
    <location>
        <begin position="351"/>
        <end position="434"/>
    </location>
</feature>
<dbReference type="GO" id="GO:0043023">
    <property type="term" value="F:ribosomal large subunit binding"/>
    <property type="evidence" value="ECO:0007669"/>
    <property type="project" value="UniProtKB-UniRule"/>
</dbReference>
<comment type="subunit">
    <text evidence="9">Monomer.</text>
</comment>
<dbReference type="Pfam" id="PF01926">
    <property type="entry name" value="MMR_HSR1"/>
    <property type="match status" value="1"/>
</dbReference>
<keyword evidence="5 9" id="KW-0547">Nucleotide-binding</keyword>
<evidence type="ECO:0000313" key="12">
    <source>
        <dbReference type="EMBL" id="CAG7820123.1"/>
    </source>
</evidence>
<accession>A0A8J2PFI3</accession>
<dbReference type="InterPro" id="IPR004396">
    <property type="entry name" value="ATPase_YchF/OLA1"/>
</dbReference>
<dbReference type="Pfam" id="PF06071">
    <property type="entry name" value="YchF-GTPase_C"/>
    <property type="match status" value="1"/>
</dbReference>
<comment type="function">
    <text evidence="9">Hydrolyzes ATP, and can also hydrolyze GTP with lower efficiency. Has lower affinity for GTP.</text>
</comment>
<dbReference type="PANTHER" id="PTHR23305:SF11">
    <property type="entry name" value="OBG-LIKE ATPASE 1"/>
    <property type="match status" value="1"/>
</dbReference>
<dbReference type="PROSITE" id="PS51880">
    <property type="entry name" value="TGS"/>
    <property type="match status" value="1"/>
</dbReference>
<dbReference type="Proteomes" id="UP000708208">
    <property type="component" value="Unassembled WGS sequence"/>
</dbReference>
<dbReference type="CDD" id="cd04867">
    <property type="entry name" value="TGS_YchF_OLA1"/>
    <property type="match status" value="1"/>
</dbReference>
<keyword evidence="7 9" id="KW-0067">ATP-binding</keyword>
<comment type="cofactor">
    <cofactor evidence="1">
        <name>Mg(2+)</name>
        <dbReference type="ChEBI" id="CHEBI:18420"/>
    </cofactor>
</comment>
<name>A0A8J2PFI3_9HEXA</name>
<evidence type="ECO:0000256" key="1">
    <source>
        <dbReference type="ARBA" id="ARBA00001946"/>
    </source>
</evidence>
<evidence type="ECO:0000259" key="10">
    <source>
        <dbReference type="PROSITE" id="PS51710"/>
    </source>
</evidence>
<protein>
    <recommendedName>
        <fullName evidence="9">Obg-like ATPase 1</fullName>
    </recommendedName>
</protein>
<evidence type="ECO:0000256" key="2">
    <source>
        <dbReference type="ARBA" id="ARBA00004496"/>
    </source>
</evidence>
<keyword evidence="3 9" id="KW-0963">Cytoplasm</keyword>
<evidence type="ECO:0000256" key="9">
    <source>
        <dbReference type="HAMAP-Rule" id="MF_03167"/>
    </source>
</evidence>
<evidence type="ECO:0000256" key="8">
    <source>
        <dbReference type="ARBA" id="ARBA00022842"/>
    </source>
</evidence>
<keyword evidence="4" id="KW-0479">Metal-binding</keyword>
<dbReference type="GO" id="GO:0005524">
    <property type="term" value="F:ATP binding"/>
    <property type="evidence" value="ECO:0007669"/>
    <property type="project" value="UniProtKB-UniRule"/>
</dbReference>
<dbReference type="GO" id="GO:0046872">
    <property type="term" value="F:metal ion binding"/>
    <property type="evidence" value="ECO:0007669"/>
    <property type="project" value="UniProtKB-KW"/>
</dbReference>
<evidence type="ECO:0000256" key="5">
    <source>
        <dbReference type="ARBA" id="ARBA00022741"/>
    </source>
</evidence>
<sequence>MACSAMNDRDGAASIYKQIWSFEVDTGSGIFEVVRRREFITFCHILGETMPPKKEAQEEKKILIGRVGTNLKVGVVGLPNVGKSTFFNVITKSAIPAENFPFCTIDPNESRVAVPDARFDYLCEYHKPLSKVPAFLNVVDIAGLVKGAAEGQGLGNAFLSHIRACDALFHMSRAFEDDEVIHVDGEVNPVRDLETISEELRLKDEEYLLTNLDKLERTVLRGGDKKLKPEYDILCKIKTHLVDEKKQLRMLDWNLNEIEVLNKHLFITAKPAIYLVNLSEKDYIRKKNKWLIKIKEWIDKNDPGSILIPFSGALQTKLVEMPDDEKANYLKEIGTTCALDKIILQGYKALQLQYFFTAGPDEVKCWTIQKGTKAPQAAGKIHTDFEKGFIMAEVMKFDDFKEEGTETACKAAGKYRQQGRNYVVDDGDIIFFKFNAGAGLKDAGKKNTIRFHSK</sequence>
<dbReference type="OrthoDB" id="424823at2759"/>